<accession>A0A6G1JTK5</accession>
<evidence type="ECO:0000313" key="2">
    <source>
        <dbReference type="Proteomes" id="UP000799428"/>
    </source>
</evidence>
<dbReference type="PROSITE" id="PS51257">
    <property type="entry name" value="PROKAR_LIPOPROTEIN"/>
    <property type="match status" value="1"/>
</dbReference>
<keyword evidence="2" id="KW-1185">Reference proteome</keyword>
<dbReference type="AlphaFoldDB" id="A0A6G1JTK5"/>
<dbReference type="Proteomes" id="UP000799428">
    <property type="component" value="Unassembled WGS sequence"/>
</dbReference>
<sequence>MHTRSRTQALGNHLTLGLGCQHACRCTVYVRSTVYDVCNITRKRGSPTRIRCSKRLSPL</sequence>
<organism evidence="1 2">
    <name type="scientific">Pleomassaria siparia CBS 279.74</name>
    <dbReference type="NCBI Taxonomy" id="1314801"/>
    <lineage>
        <taxon>Eukaryota</taxon>
        <taxon>Fungi</taxon>
        <taxon>Dikarya</taxon>
        <taxon>Ascomycota</taxon>
        <taxon>Pezizomycotina</taxon>
        <taxon>Dothideomycetes</taxon>
        <taxon>Pleosporomycetidae</taxon>
        <taxon>Pleosporales</taxon>
        <taxon>Pleomassariaceae</taxon>
        <taxon>Pleomassaria</taxon>
    </lineage>
</organism>
<reference evidence="1" key="1">
    <citation type="journal article" date="2020" name="Stud. Mycol.">
        <title>101 Dothideomycetes genomes: a test case for predicting lifestyles and emergence of pathogens.</title>
        <authorList>
            <person name="Haridas S."/>
            <person name="Albert R."/>
            <person name="Binder M."/>
            <person name="Bloem J."/>
            <person name="Labutti K."/>
            <person name="Salamov A."/>
            <person name="Andreopoulos B."/>
            <person name="Baker S."/>
            <person name="Barry K."/>
            <person name="Bills G."/>
            <person name="Bluhm B."/>
            <person name="Cannon C."/>
            <person name="Castanera R."/>
            <person name="Culley D."/>
            <person name="Daum C."/>
            <person name="Ezra D."/>
            <person name="Gonzalez J."/>
            <person name="Henrissat B."/>
            <person name="Kuo A."/>
            <person name="Liang C."/>
            <person name="Lipzen A."/>
            <person name="Lutzoni F."/>
            <person name="Magnuson J."/>
            <person name="Mondo S."/>
            <person name="Nolan M."/>
            <person name="Ohm R."/>
            <person name="Pangilinan J."/>
            <person name="Park H.-J."/>
            <person name="Ramirez L."/>
            <person name="Alfaro M."/>
            <person name="Sun H."/>
            <person name="Tritt A."/>
            <person name="Yoshinaga Y."/>
            <person name="Zwiers L.-H."/>
            <person name="Turgeon B."/>
            <person name="Goodwin S."/>
            <person name="Spatafora J."/>
            <person name="Crous P."/>
            <person name="Grigoriev I."/>
        </authorList>
    </citation>
    <scope>NUCLEOTIDE SEQUENCE</scope>
    <source>
        <strain evidence="1">CBS 279.74</strain>
    </source>
</reference>
<gene>
    <name evidence="1" type="ORF">K504DRAFT_172212</name>
</gene>
<proteinExistence type="predicted"/>
<dbReference type="EMBL" id="MU005785">
    <property type="protein sequence ID" value="KAF2703830.1"/>
    <property type="molecule type" value="Genomic_DNA"/>
</dbReference>
<evidence type="ECO:0000313" key="1">
    <source>
        <dbReference type="EMBL" id="KAF2703830.1"/>
    </source>
</evidence>
<name>A0A6G1JTK5_9PLEO</name>
<protein>
    <submittedName>
        <fullName evidence="1">Uncharacterized protein</fullName>
    </submittedName>
</protein>